<evidence type="ECO:0000313" key="1">
    <source>
        <dbReference type="EMBL" id="ABM79431.1"/>
    </source>
</evidence>
<evidence type="ECO:0008006" key="3">
    <source>
        <dbReference type="Google" id="ProtNLM"/>
    </source>
</evidence>
<proteinExistence type="predicted"/>
<organism evidence="1 2">
    <name type="scientific">Prochlorococcus marinus (strain MIT 9303)</name>
    <dbReference type="NCBI Taxonomy" id="59922"/>
    <lineage>
        <taxon>Bacteria</taxon>
        <taxon>Bacillati</taxon>
        <taxon>Cyanobacteriota</taxon>
        <taxon>Cyanophyceae</taxon>
        <taxon>Synechococcales</taxon>
        <taxon>Prochlorococcaceae</taxon>
        <taxon>Prochlorococcus</taxon>
    </lineage>
</organism>
<dbReference type="EMBL" id="CP000554">
    <property type="protein sequence ID" value="ABM79431.1"/>
    <property type="molecule type" value="Genomic_DNA"/>
</dbReference>
<dbReference type="AlphaFoldDB" id="A2CD71"/>
<sequence>MTDLRVEFVFGEVNDQLKRELNAFWMQHSKRYQEELKSFRAAFDNNQKRMGPLKKPISRQPAAISRDQSGAIDGIVFVVLREMETSLDIGSHAYFQRMYITPASRHPRLANQLFKAFLNGFDRDIEKRDHRAKVLLAENINPGLQKASMRRYFARLGFQMMGGNQLGGEIWVRKLKTRFSF</sequence>
<gene>
    <name evidence="1" type="ordered locus">P9303_27011</name>
</gene>
<dbReference type="RefSeq" id="WP_011827274.1">
    <property type="nucleotide sequence ID" value="NC_008820.1"/>
</dbReference>
<dbReference type="Proteomes" id="UP000002274">
    <property type="component" value="Chromosome"/>
</dbReference>
<dbReference type="HOGENOM" id="CLU_1453721_0_0_3"/>
<reference evidence="1 2" key="1">
    <citation type="journal article" date="2007" name="PLoS Genet.">
        <title>Patterns and implications of gene gain and loss in the evolution of Prochlorococcus.</title>
        <authorList>
            <person name="Kettler G.C."/>
            <person name="Martiny A.C."/>
            <person name="Huang K."/>
            <person name="Zucker J."/>
            <person name="Coleman M.L."/>
            <person name="Rodrigue S."/>
            <person name="Chen F."/>
            <person name="Lapidus A."/>
            <person name="Ferriera S."/>
            <person name="Johnson J."/>
            <person name="Steglich C."/>
            <person name="Church G.M."/>
            <person name="Richardson P."/>
            <person name="Chisholm S.W."/>
        </authorList>
    </citation>
    <scope>NUCLEOTIDE SEQUENCE [LARGE SCALE GENOMIC DNA]</scope>
    <source>
        <strain evidence="1 2">MIT 9303</strain>
    </source>
</reference>
<dbReference type="BioCyc" id="PMAR59922:G1G80-2369-MONOMER"/>
<name>A2CD71_PROM3</name>
<evidence type="ECO:0000313" key="2">
    <source>
        <dbReference type="Proteomes" id="UP000002274"/>
    </source>
</evidence>
<accession>A2CD71</accession>
<dbReference type="STRING" id="59922.P9303_27011"/>
<dbReference type="KEGG" id="pmf:P9303_27011"/>
<protein>
    <recommendedName>
        <fullName evidence="3">N-acetyltransferase domain-containing protein</fullName>
    </recommendedName>
</protein>